<evidence type="ECO:0000313" key="2">
    <source>
        <dbReference type="EMBL" id="OGH92218.1"/>
    </source>
</evidence>
<dbReference type="SUPFAM" id="SSF56112">
    <property type="entry name" value="Protein kinase-like (PK-like)"/>
    <property type="match status" value="1"/>
</dbReference>
<comment type="caution">
    <text evidence="2">The sequence shown here is derived from an EMBL/GenBank/DDBJ whole genome shotgun (WGS) entry which is preliminary data.</text>
</comment>
<dbReference type="InterPro" id="IPR011009">
    <property type="entry name" value="Kinase-like_dom_sf"/>
</dbReference>
<name>A0A1F6P7Y3_9BACT</name>
<dbReference type="PANTHER" id="PTHR21310">
    <property type="entry name" value="AMINOGLYCOSIDE PHOSPHOTRANSFERASE-RELATED-RELATED"/>
    <property type="match status" value="1"/>
</dbReference>
<dbReference type="InterPro" id="IPR002575">
    <property type="entry name" value="Aminoglycoside_PTrfase"/>
</dbReference>
<dbReference type="Proteomes" id="UP000176634">
    <property type="component" value="Unassembled WGS sequence"/>
</dbReference>
<dbReference type="Gene3D" id="3.90.1200.10">
    <property type="match status" value="1"/>
</dbReference>
<accession>A0A1F6P7Y3</accession>
<evidence type="ECO:0000313" key="3">
    <source>
        <dbReference type="Proteomes" id="UP000176634"/>
    </source>
</evidence>
<feature type="domain" description="Aminoglycoside phosphotransferase" evidence="1">
    <location>
        <begin position="15"/>
        <end position="231"/>
    </location>
</feature>
<evidence type="ECO:0000259" key="1">
    <source>
        <dbReference type="Pfam" id="PF01636"/>
    </source>
</evidence>
<dbReference type="Pfam" id="PF01636">
    <property type="entry name" value="APH"/>
    <property type="match status" value="1"/>
</dbReference>
<dbReference type="EMBL" id="MFRA01000007">
    <property type="protein sequence ID" value="OGH92218.1"/>
    <property type="molecule type" value="Genomic_DNA"/>
</dbReference>
<gene>
    <name evidence="2" type="ORF">A2563_00030</name>
</gene>
<proteinExistence type="predicted"/>
<reference evidence="2 3" key="1">
    <citation type="journal article" date="2016" name="Nat. Commun.">
        <title>Thousands of microbial genomes shed light on interconnected biogeochemical processes in an aquifer system.</title>
        <authorList>
            <person name="Anantharaman K."/>
            <person name="Brown C.T."/>
            <person name="Hug L.A."/>
            <person name="Sharon I."/>
            <person name="Castelle C.J."/>
            <person name="Probst A.J."/>
            <person name="Thomas B.C."/>
            <person name="Singh A."/>
            <person name="Wilkins M.J."/>
            <person name="Karaoz U."/>
            <person name="Brodie E.L."/>
            <person name="Williams K.H."/>
            <person name="Hubbard S.S."/>
            <person name="Banfield J.F."/>
        </authorList>
    </citation>
    <scope>NUCLEOTIDE SEQUENCE [LARGE SCALE GENOMIC DNA]</scope>
</reference>
<dbReference type="STRING" id="1798705.A2563_00030"/>
<organism evidence="2 3">
    <name type="scientific">Candidatus Magasanikbacteria bacterium RIFOXYD1_FULL_40_23</name>
    <dbReference type="NCBI Taxonomy" id="1798705"/>
    <lineage>
        <taxon>Bacteria</taxon>
        <taxon>Candidatus Magasanikiibacteriota</taxon>
    </lineage>
</organism>
<dbReference type="Gene3D" id="3.30.200.20">
    <property type="entry name" value="Phosphorylase Kinase, domain 1"/>
    <property type="match status" value="1"/>
</dbReference>
<protein>
    <recommendedName>
        <fullName evidence="1">Aminoglycoside phosphotransferase domain-containing protein</fullName>
    </recommendedName>
</protein>
<sequence>MDLNVIKQFATENHLTFIGEGFDNIVYTNSSKESVFRFPKKSDGLDVLRKESIILPYLTPDACNALVPAPVIHENKGIVYGQYPFVEGRLYGELPSSEKQDFLIKLAVFLQRLHQINNPIFSQLPSVNGYERFKKVFQKIENLGSVLGAEKMGYAKNLFQKFLQQKGYERVRPVFVHGDVSLDHIYYNNGQIAVIDWSDFQMTDPAYDFHHLLNELPREAHLTLQTHYNTGADSSFWYRAYAYRFMDTFEVLLVFVEQQNEEQVSSFLNEISSDLVQWSKL</sequence>
<dbReference type="AlphaFoldDB" id="A0A1F6P7Y3"/>
<dbReference type="InterPro" id="IPR051678">
    <property type="entry name" value="AGP_Transferase"/>
</dbReference>